<dbReference type="SUPFAM" id="SSF53335">
    <property type="entry name" value="S-adenosyl-L-methionine-dependent methyltransferases"/>
    <property type="match status" value="1"/>
</dbReference>
<sequence>MKLLDRYLRNMRIKKAKAYIRNNDSILDIGSADGIMFEKLRTLIGKSVGVDPTLKEIIEKDLYTLYPGYFPQACPQEETFNIITMLAVLEHIPSSQQTPMALSCYKFLKPNGRLIITVPSPQVDYILDILLKLKLIDGMSLEEHYGFIPEHTEQIFRAPFFKLVKKRKFQFGLNNLFVFERLEPENFK</sequence>
<reference evidence="1 2" key="1">
    <citation type="submission" date="2018-06" db="EMBL/GenBank/DDBJ databases">
        <title>Genomic Encyclopedia of Archaeal and Bacterial Type Strains, Phase II (KMG-II): from individual species to whole genera.</title>
        <authorList>
            <person name="Goeker M."/>
        </authorList>
    </citation>
    <scope>NUCLEOTIDE SEQUENCE [LARGE SCALE GENOMIC DNA]</scope>
    <source>
        <strain evidence="1 2">DSM 23522</strain>
    </source>
</reference>
<dbReference type="Pfam" id="PF13489">
    <property type="entry name" value="Methyltransf_23"/>
    <property type="match status" value="1"/>
</dbReference>
<dbReference type="OrthoDB" id="1434799at2"/>
<dbReference type="Gene3D" id="3.40.50.150">
    <property type="entry name" value="Vaccinia Virus protein VP39"/>
    <property type="match status" value="1"/>
</dbReference>
<keyword evidence="1" id="KW-0489">Methyltransferase</keyword>
<gene>
    <name evidence="1" type="ORF">LV92_02292</name>
</gene>
<dbReference type="AlphaFoldDB" id="A0A327R555"/>
<accession>A0A327R555</accession>
<keyword evidence="2" id="KW-1185">Reference proteome</keyword>
<dbReference type="GO" id="GO:0008168">
    <property type="term" value="F:methyltransferase activity"/>
    <property type="evidence" value="ECO:0007669"/>
    <property type="project" value="UniProtKB-KW"/>
</dbReference>
<keyword evidence="1" id="KW-0808">Transferase</keyword>
<proteinExistence type="predicted"/>
<dbReference type="InterPro" id="IPR029063">
    <property type="entry name" value="SAM-dependent_MTases_sf"/>
</dbReference>
<protein>
    <submittedName>
        <fullName evidence="1">Methyltransferase family protein</fullName>
    </submittedName>
</protein>
<dbReference type="Proteomes" id="UP000249696">
    <property type="component" value="Unassembled WGS sequence"/>
</dbReference>
<name>A0A327R555_9FLAO</name>
<evidence type="ECO:0000313" key="1">
    <source>
        <dbReference type="EMBL" id="RAJ11365.1"/>
    </source>
</evidence>
<evidence type="ECO:0000313" key="2">
    <source>
        <dbReference type="Proteomes" id="UP000249696"/>
    </source>
</evidence>
<comment type="caution">
    <text evidence="1">The sequence shown here is derived from an EMBL/GenBank/DDBJ whole genome shotgun (WGS) entry which is preliminary data.</text>
</comment>
<dbReference type="EMBL" id="QLLN01000004">
    <property type="protein sequence ID" value="RAJ11365.1"/>
    <property type="molecule type" value="Genomic_DNA"/>
</dbReference>
<dbReference type="GO" id="GO:0032259">
    <property type="term" value="P:methylation"/>
    <property type="evidence" value="ECO:0007669"/>
    <property type="project" value="UniProtKB-KW"/>
</dbReference>
<dbReference type="RefSeq" id="WP_111623767.1">
    <property type="nucleotide sequence ID" value="NZ_QLLN01000004.1"/>
</dbReference>
<organism evidence="1 2">
    <name type="scientific">Arenibacter echinorum</name>
    <dbReference type="NCBI Taxonomy" id="440515"/>
    <lineage>
        <taxon>Bacteria</taxon>
        <taxon>Pseudomonadati</taxon>
        <taxon>Bacteroidota</taxon>
        <taxon>Flavobacteriia</taxon>
        <taxon>Flavobacteriales</taxon>
        <taxon>Flavobacteriaceae</taxon>
        <taxon>Arenibacter</taxon>
    </lineage>
</organism>